<dbReference type="PANTHER" id="PTHR43792:SF8">
    <property type="entry name" value="[RIBOSOMAL PROTEIN US5]-ALANINE N-ACETYLTRANSFERASE"/>
    <property type="match status" value="1"/>
</dbReference>
<dbReference type="AlphaFoldDB" id="A0A3A9ZMM3"/>
<dbReference type="GO" id="GO:0005737">
    <property type="term" value="C:cytoplasm"/>
    <property type="evidence" value="ECO:0007669"/>
    <property type="project" value="TreeGrafter"/>
</dbReference>
<dbReference type="InterPro" id="IPR016181">
    <property type="entry name" value="Acyl_CoA_acyltransferase"/>
</dbReference>
<sequence>MLEDTVVALRPWTEDDLPQMVRLFHDPEIAFRTPVAAPFDAQAARAHLEMVRRARKAGDRLCLAITAAEDDVPRGEIMVNLRDDSIGYAVGPAYRGHGLAARAVRLLTAYAHEVLARPRLHLWIEADNAASTGVARSAGYRPGDAEAMVVEDKGRRYALLPWVHDRPGGPA</sequence>
<dbReference type="InterPro" id="IPR051531">
    <property type="entry name" value="N-acetyltransferase"/>
</dbReference>
<keyword evidence="1 5" id="KW-0808">Transferase</keyword>
<protein>
    <submittedName>
        <fullName evidence="5">N-acetyltransferase</fullName>
    </submittedName>
</protein>
<keyword evidence="6" id="KW-1185">Reference proteome</keyword>
<dbReference type="SUPFAM" id="SSF55729">
    <property type="entry name" value="Acyl-CoA N-acyltransferases (Nat)"/>
    <property type="match status" value="1"/>
</dbReference>
<gene>
    <name evidence="5" type="ORF">D7223_08680</name>
</gene>
<comment type="caution">
    <text evidence="5">The sequence shown here is derived from an EMBL/GenBank/DDBJ whole genome shotgun (WGS) entry which is preliminary data.</text>
</comment>
<accession>A0A3A9ZMM3</accession>
<evidence type="ECO:0000313" key="5">
    <source>
        <dbReference type="EMBL" id="RKN49538.1"/>
    </source>
</evidence>
<reference evidence="5 6" key="1">
    <citation type="journal article" date="2004" name="Syst. Appl. Microbiol.">
        <title>Cryptoendolithic actinomycetes from antarctic sandstone rock samples: Micromonospora endolithica sp. nov. and two isolates related to Micromonospora coerulea Jensen 1932.</title>
        <authorList>
            <person name="Hirsch P."/>
            <person name="Mevs U."/>
            <person name="Kroppenstedt R.M."/>
            <person name="Schumann P."/>
            <person name="Stackebrandt E."/>
        </authorList>
    </citation>
    <scope>NUCLEOTIDE SEQUENCE [LARGE SCALE GENOMIC DNA]</scope>
    <source>
        <strain evidence="5 6">JCM 12677</strain>
    </source>
</reference>
<keyword evidence="2" id="KW-0012">Acyltransferase</keyword>
<evidence type="ECO:0000256" key="1">
    <source>
        <dbReference type="ARBA" id="ARBA00022679"/>
    </source>
</evidence>
<evidence type="ECO:0000313" key="6">
    <source>
        <dbReference type="Proteomes" id="UP000281726"/>
    </source>
</evidence>
<dbReference type="InterPro" id="IPR000182">
    <property type="entry name" value="GNAT_dom"/>
</dbReference>
<dbReference type="Proteomes" id="UP000281726">
    <property type="component" value="Unassembled WGS sequence"/>
</dbReference>
<dbReference type="Gene3D" id="3.40.630.30">
    <property type="match status" value="1"/>
</dbReference>
<feature type="domain" description="N-acetyltransferase" evidence="4">
    <location>
        <begin position="7"/>
        <end position="167"/>
    </location>
</feature>
<organism evidence="5 6">
    <name type="scientific">Micromonospora endolithica</name>
    <dbReference type="NCBI Taxonomy" id="230091"/>
    <lineage>
        <taxon>Bacteria</taxon>
        <taxon>Bacillati</taxon>
        <taxon>Actinomycetota</taxon>
        <taxon>Actinomycetes</taxon>
        <taxon>Micromonosporales</taxon>
        <taxon>Micromonosporaceae</taxon>
        <taxon>Micromonospora</taxon>
    </lineage>
</organism>
<comment type="similarity">
    <text evidence="3">Belongs to the acetyltransferase family. RimJ subfamily.</text>
</comment>
<dbReference type="RefSeq" id="WP_120726835.1">
    <property type="nucleotide sequence ID" value="NZ_RBAK01000002.1"/>
</dbReference>
<dbReference type="Pfam" id="PF13302">
    <property type="entry name" value="Acetyltransf_3"/>
    <property type="match status" value="1"/>
</dbReference>
<proteinExistence type="inferred from homology"/>
<dbReference type="OrthoDB" id="3829771at2"/>
<evidence type="ECO:0000259" key="4">
    <source>
        <dbReference type="PROSITE" id="PS51186"/>
    </source>
</evidence>
<dbReference type="PANTHER" id="PTHR43792">
    <property type="entry name" value="GNAT FAMILY, PUTATIVE (AFU_ORTHOLOGUE AFUA_3G00765)-RELATED-RELATED"/>
    <property type="match status" value="1"/>
</dbReference>
<name>A0A3A9ZMM3_9ACTN</name>
<dbReference type="PROSITE" id="PS51186">
    <property type="entry name" value="GNAT"/>
    <property type="match status" value="1"/>
</dbReference>
<dbReference type="GO" id="GO:0008999">
    <property type="term" value="F:protein-N-terminal-alanine acetyltransferase activity"/>
    <property type="evidence" value="ECO:0007669"/>
    <property type="project" value="TreeGrafter"/>
</dbReference>
<dbReference type="EMBL" id="RBAK01000002">
    <property type="protein sequence ID" value="RKN49538.1"/>
    <property type="molecule type" value="Genomic_DNA"/>
</dbReference>
<evidence type="ECO:0000256" key="3">
    <source>
        <dbReference type="ARBA" id="ARBA00038502"/>
    </source>
</evidence>
<evidence type="ECO:0000256" key="2">
    <source>
        <dbReference type="ARBA" id="ARBA00023315"/>
    </source>
</evidence>